<evidence type="ECO:0000313" key="2">
    <source>
        <dbReference type="EMBL" id="GAG57684.1"/>
    </source>
</evidence>
<keyword evidence="1" id="KW-0472">Membrane</keyword>
<accession>X0YN20</accession>
<keyword evidence="1" id="KW-1133">Transmembrane helix</keyword>
<gene>
    <name evidence="2" type="ORF">S01H4_19610</name>
</gene>
<reference evidence="2" key="1">
    <citation type="journal article" date="2014" name="Front. Microbiol.">
        <title>High frequency of phylogenetically diverse reductive dehalogenase-homologous genes in deep subseafloor sedimentary metagenomes.</title>
        <authorList>
            <person name="Kawai M."/>
            <person name="Futagami T."/>
            <person name="Toyoda A."/>
            <person name="Takaki Y."/>
            <person name="Nishi S."/>
            <person name="Hori S."/>
            <person name="Arai W."/>
            <person name="Tsubouchi T."/>
            <person name="Morono Y."/>
            <person name="Uchiyama I."/>
            <person name="Ito T."/>
            <person name="Fujiyama A."/>
            <person name="Inagaki F."/>
            <person name="Takami H."/>
        </authorList>
    </citation>
    <scope>NUCLEOTIDE SEQUENCE</scope>
    <source>
        <strain evidence="2">Expedition CK06-06</strain>
    </source>
</reference>
<feature type="non-terminal residue" evidence="2">
    <location>
        <position position="36"/>
    </location>
</feature>
<proteinExistence type="predicted"/>
<feature type="transmembrane region" description="Helical" evidence="1">
    <location>
        <begin position="6"/>
        <end position="25"/>
    </location>
</feature>
<dbReference type="EMBL" id="BART01008757">
    <property type="protein sequence ID" value="GAG57684.1"/>
    <property type="molecule type" value="Genomic_DNA"/>
</dbReference>
<evidence type="ECO:0000256" key="1">
    <source>
        <dbReference type="SAM" id="Phobius"/>
    </source>
</evidence>
<dbReference type="AlphaFoldDB" id="X0YN20"/>
<keyword evidence="1" id="KW-0812">Transmembrane</keyword>
<protein>
    <submittedName>
        <fullName evidence="2">Uncharacterized protein</fullName>
    </submittedName>
</protein>
<organism evidence="2">
    <name type="scientific">marine sediment metagenome</name>
    <dbReference type="NCBI Taxonomy" id="412755"/>
    <lineage>
        <taxon>unclassified sequences</taxon>
        <taxon>metagenomes</taxon>
        <taxon>ecological metagenomes</taxon>
    </lineage>
</organism>
<sequence length="36" mass="4217">MNKVYVLPNWLGNVVVVVAETIYYGDKVYLSREVRE</sequence>
<name>X0YN20_9ZZZZ</name>
<comment type="caution">
    <text evidence="2">The sequence shown here is derived from an EMBL/GenBank/DDBJ whole genome shotgun (WGS) entry which is preliminary data.</text>
</comment>